<evidence type="ECO:0000313" key="2">
    <source>
        <dbReference type="Proteomes" id="UP000050488"/>
    </source>
</evidence>
<comment type="caution">
    <text evidence="1">The sequence shown here is derived from an EMBL/GenBank/DDBJ whole genome shotgun (WGS) entry which is preliminary data.</text>
</comment>
<proteinExistence type="predicted"/>
<dbReference type="STRING" id="1544413.Clow_00938"/>
<accession>A0A0N8W0H7</accession>
<sequence>MRTLVPSLILVLVLGVVLLVGSWVGQKYAVQPGVNGDSLGMEREESYEEYQDRAAASLAEAPAEQAAYALVVFRDWATAQQAGQWLEPLGRVNAEVIDGLRLVPLPEPVEGATRAEVLNTGMERERAEVPELQPRLSAVVVRDTGEALRSWAGENEENLSAVEVLPPDAVWSFFGVLPTAPIEVWKAEFQ</sequence>
<gene>
    <name evidence="1" type="ORF">Clow_00938</name>
</gene>
<protein>
    <submittedName>
        <fullName evidence="1">Uncharacterized protein</fullName>
    </submittedName>
</protein>
<keyword evidence="2" id="KW-1185">Reference proteome</keyword>
<evidence type="ECO:0000313" key="1">
    <source>
        <dbReference type="EMBL" id="KQB86730.1"/>
    </source>
</evidence>
<reference evidence="1 2" key="1">
    <citation type="submission" date="2015-10" db="EMBL/GenBank/DDBJ databases">
        <title>Corynebacteirum lowii and Corynebacterium oculi species nova, derived from human clinical disease and and emended description of Corynebacterium mastiditis.</title>
        <authorList>
            <person name="Bernard K."/>
            <person name="Pacheco A.L."/>
            <person name="Mcdougall C."/>
            <person name="Burtx T."/>
            <person name="Weibe D."/>
            <person name="Tyler S."/>
            <person name="Olson A.B."/>
            <person name="Cnockaert M."/>
            <person name="Eguchi H."/>
            <person name="Kuwahara T."/>
            <person name="Nakayama-Imaohji H."/>
            <person name="Boudewijins M."/>
            <person name="Van Hoecke F."/>
            <person name="Bernier A.-M."/>
            <person name="Vandamme P."/>
        </authorList>
    </citation>
    <scope>NUCLEOTIDE SEQUENCE [LARGE SCALE GENOMIC DNA]</scope>
    <source>
        <strain evidence="1 2">NML 130206</strain>
    </source>
</reference>
<organism evidence="1 2">
    <name type="scientific">Corynebacterium lowii</name>
    <dbReference type="NCBI Taxonomy" id="1544413"/>
    <lineage>
        <taxon>Bacteria</taxon>
        <taxon>Bacillati</taxon>
        <taxon>Actinomycetota</taxon>
        <taxon>Actinomycetes</taxon>
        <taxon>Mycobacteriales</taxon>
        <taxon>Corynebacteriaceae</taxon>
        <taxon>Corynebacterium</taxon>
    </lineage>
</organism>
<dbReference type="Proteomes" id="UP000050488">
    <property type="component" value="Unassembled WGS sequence"/>
</dbReference>
<dbReference type="EMBL" id="LKEV01000002">
    <property type="protein sequence ID" value="KQB86730.1"/>
    <property type="molecule type" value="Genomic_DNA"/>
</dbReference>
<dbReference type="AlphaFoldDB" id="A0A0N8W0H7"/>
<name>A0A0N8W0H7_9CORY</name>